<dbReference type="AlphaFoldDB" id="A0A2X0L9A8"/>
<dbReference type="EMBL" id="FMWP01000121">
    <property type="protein sequence ID" value="SDA02149.1"/>
    <property type="molecule type" value="Genomic_DNA"/>
</dbReference>
<reference evidence="2" key="1">
    <citation type="submission" date="2016-10" db="EMBL/GenBank/DDBJ databases">
        <authorList>
            <person name="Jeantristanb JTB J.-T."/>
            <person name="Ricardo R."/>
        </authorList>
    </citation>
    <scope>NUCLEOTIDE SEQUENCE [LARGE SCALE GENOMIC DNA]</scope>
</reference>
<name>A0A2X0L9A8_9BASI</name>
<accession>A0A2X0L9A8</accession>
<dbReference type="Proteomes" id="UP000249723">
    <property type="component" value="Unassembled WGS sequence"/>
</dbReference>
<organism evidence="1 2">
    <name type="scientific">Microbotryum saponariae</name>
    <dbReference type="NCBI Taxonomy" id="289078"/>
    <lineage>
        <taxon>Eukaryota</taxon>
        <taxon>Fungi</taxon>
        <taxon>Dikarya</taxon>
        <taxon>Basidiomycota</taxon>
        <taxon>Pucciniomycotina</taxon>
        <taxon>Microbotryomycetes</taxon>
        <taxon>Microbotryales</taxon>
        <taxon>Microbotryaceae</taxon>
        <taxon>Microbotryum</taxon>
    </lineage>
</organism>
<evidence type="ECO:0000313" key="1">
    <source>
        <dbReference type="EMBL" id="SDA02149.1"/>
    </source>
</evidence>
<evidence type="ECO:0000313" key="2">
    <source>
        <dbReference type="Proteomes" id="UP000249723"/>
    </source>
</evidence>
<proteinExistence type="predicted"/>
<protein>
    <submittedName>
        <fullName evidence="1">BZ3500_MvSof-1268-A1-R1_C038g00050 protein</fullName>
    </submittedName>
</protein>
<sequence>MLTTELWKVRVATTRATVGSSTWLGCCKVPLRLRLMTTSSQPLRPHACPRAWRRRVS</sequence>
<gene>
    <name evidence="1" type="ORF">BZ3500_MVSOF-1268-A1-R1_C038G00050</name>
</gene>
<keyword evidence="2" id="KW-1185">Reference proteome</keyword>